<feature type="domain" description="Siroheme decarboxylase NirL-like HTH" evidence="7">
    <location>
        <begin position="5"/>
        <end position="50"/>
    </location>
</feature>
<dbReference type="SMART" id="SM00344">
    <property type="entry name" value="HTH_ASNC"/>
    <property type="match status" value="1"/>
</dbReference>
<feature type="domain" description="Siroheme decarboxylase AsnC-like ligand binding" evidence="6">
    <location>
        <begin position="64"/>
        <end position="139"/>
    </location>
</feature>
<evidence type="ECO:0000256" key="1">
    <source>
        <dbReference type="ARBA" id="ARBA00023239"/>
    </source>
</evidence>
<proteinExistence type="inferred from homology"/>
<dbReference type="Gene3D" id="3.30.70.3460">
    <property type="match status" value="1"/>
</dbReference>
<dbReference type="InterPro" id="IPR036390">
    <property type="entry name" value="WH_DNA-bd_sf"/>
</dbReference>
<dbReference type="PANTHER" id="PTHR43413">
    <property type="entry name" value="TRANSCRIPTIONAL REGULATOR, ASNC FAMILY"/>
    <property type="match status" value="1"/>
</dbReference>
<comment type="similarity">
    <text evidence="3">Belongs to the Ahb/Nir family.</text>
</comment>
<evidence type="ECO:0000256" key="2">
    <source>
        <dbReference type="ARBA" id="ARBA00023444"/>
    </source>
</evidence>
<evidence type="ECO:0000259" key="6">
    <source>
        <dbReference type="Pfam" id="PF17805"/>
    </source>
</evidence>
<reference evidence="8" key="1">
    <citation type="submission" date="2018-07" db="EMBL/GenBank/DDBJ databases">
        <authorList>
            <person name="Quirk P.G."/>
            <person name="Krulwich T.A."/>
        </authorList>
    </citation>
    <scope>NUCLEOTIDE SEQUENCE</scope>
</reference>
<sequence>MDAIDRHIINHLQGGFPVTEYPFSAAAAALGLSEATLIERIDRLLKEGVLSRFGPMFNADRLGGATTLAAMAVPAADFERIAAIVNGFAEVAHNYAREHALNMWFVIATETPGRIAGVIATIEVETGLKVYSMPKIEEFFVEARFVA</sequence>
<dbReference type="InterPro" id="IPR053953">
    <property type="entry name" value="NirdL-like_HTH"/>
</dbReference>
<dbReference type="InterPro" id="IPR050684">
    <property type="entry name" value="HTH-Siroheme_Decarb"/>
</dbReference>
<dbReference type="Pfam" id="PF22451">
    <property type="entry name" value="NirdL-like_HTH"/>
    <property type="match status" value="1"/>
</dbReference>
<dbReference type="EC" id="4.1.1.111" evidence="4"/>
<evidence type="ECO:0000313" key="8">
    <source>
        <dbReference type="EMBL" id="SUS05581.1"/>
    </source>
</evidence>
<evidence type="ECO:0000259" key="7">
    <source>
        <dbReference type="Pfam" id="PF22451"/>
    </source>
</evidence>
<keyword evidence="1" id="KW-0456">Lyase</keyword>
<dbReference type="Gene3D" id="1.10.10.10">
    <property type="entry name" value="Winged helix-like DNA-binding domain superfamily/Winged helix DNA-binding domain"/>
    <property type="match status" value="1"/>
</dbReference>
<dbReference type="EMBL" id="UIDG01000112">
    <property type="protein sequence ID" value="SUS05581.1"/>
    <property type="molecule type" value="Genomic_DNA"/>
</dbReference>
<evidence type="ECO:0000256" key="3">
    <source>
        <dbReference type="ARBA" id="ARBA00023457"/>
    </source>
</evidence>
<protein>
    <recommendedName>
        <fullName evidence="4">siroheme decarboxylase</fullName>
        <ecNumber evidence="4">4.1.1.111</ecNumber>
    </recommendedName>
</protein>
<name>A0A380TDD7_9ZZZZ</name>
<accession>A0A380TDD7</accession>
<evidence type="ECO:0000256" key="5">
    <source>
        <dbReference type="ARBA" id="ARBA00048470"/>
    </source>
</evidence>
<comment type="pathway">
    <text evidence="2">Porphyrin-containing compound metabolism.</text>
</comment>
<dbReference type="PANTHER" id="PTHR43413:SF1">
    <property type="entry name" value="SIROHEME DECARBOXYLASE NIRL SUBUNIT"/>
    <property type="match status" value="1"/>
</dbReference>
<comment type="catalytic activity">
    <reaction evidence="5">
        <text>siroheme + 2 H(+) = 12,18-didecarboxysiroheme + 2 CO2</text>
        <dbReference type="Rhea" id="RHEA:19093"/>
        <dbReference type="ChEBI" id="CHEBI:15378"/>
        <dbReference type="ChEBI" id="CHEBI:16526"/>
        <dbReference type="ChEBI" id="CHEBI:60052"/>
        <dbReference type="ChEBI" id="CHEBI:140497"/>
        <dbReference type="EC" id="4.1.1.111"/>
    </reaction>
</comment>
<dbReference type="AlphaFoldDB" id="A0A380TDD7"/>
<dbReference type="InterPro" id="IPR019888">
    <property type="entry name" value="Tscrpt_reg_AsnC-like"/>
</dbReference>
<organism evidence="8">
    <name type="scientific">metagenome</name>
    <dbReference type="NCBI Taxonomy" id="256318"/>
    <lineage>
        <taxon>unclassified sequences</taxon>
        <taxon>metagenomes</taxon>
    </lineage>
</organism>
<dbReference type="GO" id="GO:0016829">
    <property type="term" value="F:lyase activity"/>
    <property type="evidence" value="ECO:0007669"/>
    <property type="project" value="UniProtKB-KW"/>
</dbReference>
<evidence type="ECO:0000256" key="4">
    <source>
        <dbReference type="ARBA" id="ARBA00023471"/>
    </source>
</evidence>
<dbReference type="SUPFAM" id="SSF46785">
    <property type="entry name" value="Winged helix' DNA-binding domain"/>
    <property type="match status" value="1"/>
</dbReference>
<dbReference type="InterPro" id="IPR040523">
    <property type="entry name" value="AsnC_trans_reg2"/>
</dbReference>
<gene>
    <name evidence="8" type="primary">nirG</name>
    <name evidence="8" type="ORF">DF3PB_20050</name>
</gene>
<dbReference type="Pfam" id="PF17805">
    <property type="entry name" value="AsnC_trans_reg2"/>
    <property type="match status" value="1"/>
</dbReference>
<dbReference type="InterPro" id="IPR036388">
    <property type="entry name" value="WH-like_DNA-bd_sf"/>
</dbReference>